<sequence length="106" mass="12254">MRNVYRSHEKLICRLQQFLIVEDNLNRVQPWATEAMQYFHFNPHVNNDVGSNVANHPNNCFLFKFNQAVHDEDSGAMALSSESPLEQWRLANRPSGLSPLTSSRLR</sequence>
<protein>
    <submittedName>
        <fullName evidence="1">Uncharacterized protein</fullName>
    </submittedName>
</protein>
<comment type="caution">
    <text evidence="1">The sequence shown here is derived from an EMBL/GenBank/DDBJ whole genome shotgun (WGS) entry which is preliminary data.</text>
</comment>
<reference evidence="1 2" key="1">
    <citation type="submission" date="2017-11" db="EMBL/GenBank/DDBJ databases">
        <title>De novo assembly and phasing of dikaryotic genomes from two isolates of Puccinia coronata f. sp. avenae, the causal agent of oat crown rust.</title>
        <authorList>
            <person name="Miller M.E."/>
            <person name="Zhang Y."/>
            <person name="Omidvar V."/>
            <person name="Sperschneider J."/>
            <person name="Schwessinger B."/>
            <person name="Raley C."/>
            <person name="Palmer J.M."/>
            <person name="Garnica D."/>
            <person name="Upadhyaya N."/>
            <person name="Rathjen J."/>
            <person name="Taylor J.M."/>
            <person name="Park R.F."/>
            <person name="Dodds P.N."/>
            <person name="Hirsch C.D."/>
            <person name="Kianian S.F."/>
            <person name="Figueroa M."/>
        </authorList>
    </citation>
    <scope>NUCLEOTIDE SEQUENCE [LARGE SCALE GENOMIC DNA]</scope>
    <source>
        <strain evidence="1">12SD80</strain>
    </source>
</reference>
<dbReference type="Proteomes" id="UP000235392">
    <property type="component" value="Unassembled WGS sequence"/>
</dbReference>
<gene>
    <name evidence="1" type="ORF">PCASD_07208</name>
</gene>
<proteinExistence type="predicted"/>
<evidence type="ECO:0000313" key="1">
    <source>
        <dbReference type="EMBL" id="PLW41439.1"/>
    </source>
</evidence>
<dbReference type="AlphaFoldDB" id="A0A2N5UUJ3"/>
<organism evidence="1 2">
    <name type="scientific">Puccinia coronata f. sp. avenae</name>
    <dbReference type="NCBI Taxonomy" id="200324"/>
    <lineage>
        <taxon>Eukaryota</taxon>
        <taxon>Fungi</taxon>
        <taxon>Dikarya</taxon>
        <taxon>Basidiomycota</taxon>
        <taxon>Pucciniomycotina</taxon>
        <taxon>Pucciniomycetes</taxon>
        <taxon>Pucciniales</taxon>
        <taxon>Pucciniaceae</taxon>
        <taxon>Puccinia</taxon>
    </lineage>
</organism>
<name>A0A2N5UUJ3_9BASI</name>
<evidence type="ECO:0000313" key="2">
    <source>
        <dbReference type="Proteomes" id="UP000235392"/>
    </source>
</evidence>
<dbReference type="EMBL" id="PGCI01000089">
    <property type="protein sequence ID" value="PLW41439.1"/>
    <property type="molecule type" value="Genomic_DNA"/>
</dbReference>
<accession>A0A2N5UUJ3</accession>